<keyword evidence="1" id="KW-0812">Transmembrane</keyword>
<feature type="transmembrane region" description="Helical" evidence="1">
    <location>
        <begin position="115"/>
        <end position="132"/>
    </location>
</feature>
<keyword evidence="3" id="KW-1185">Reference proteome</keyword>
<evidence type="ECO:0000256" key="1">
    <source>
        <dbReference type="SAM" id="Phobius"/>
    </source>
</evidence>
<dbReference type="Pfam" id="PF06182">
    <property type="entry name" value="ABC2_membrane_6"/>
    <property type="match status" value="1"/>
</dbReference>
<feature type="transmembrane region" description="Helical" evidence="1">
    <location>
        <begin position="58"/>
        <end position="76"/>
    </location>
</feature>
<accession>A0ABV9MUJ1</accession>
<dbReference type="Proteomes" id="UP001595969">
    <property type="component" value="Unassembled WGS sequence"/>
</dbReference>
<dbReference type="RefSeq" id="WP_204654723.1">
    <property type="nucleotide sequence ID" value="NZ_JAFBFD010000036.1"/>
</dbReference>
<evidence type="ECO:0000313" key="2">
    <source>
        <dbReference type="EMBL" id="MFC4718323.1"/>
    </source>
</evidence>
<comment type="caution">
    <text evidence="2">The sequence shown here is derived from an EMBL/GenBank/DDBJ whole genome shotgun (WGS) entry which is preliminary data.</text>
</comment>
<dbReference type="PANTHER" id="PTHR36833:SF1">
    <property type="entry name" value="INTEGRAL MEMBRANE TRANSPORT PROTEIN"/>
    <property type="match status" value="1"/>
</dbReference>
<protein>
    <submittedName>
        <fullName evidence="2">ABC transporter permease</fullName>
    </submittedName>
</protein>
<dbReference type="EMBL" id="JBHSGS010000007">
    <property type="protein sequence ID" value="MFC4718323.1"/>
    <property type="molecule type" value="Genomic_DNA"/>
</dbReference>
<name>A0ABV9MUJ1_9ENTE</name>
<proteinExistence type="predicted"/>
<keyword evidence="1" id="KW-0472">Membrane</keyword>
<feature type="transmembrane region" description="Helical" evidence="1">
    <location>
        <begin position="20"/>
        <end position="43"/>
    </location>
</feature>
<dbReference type="InterPro" id="IPR010390">
    <property type="entry name" value="ABC-2_transporter-like"/>
</dbReference>
<feature type="transmembrane region" description="Helical" evidence="1">
    <location>
        <begin position="187"/>
        <end position="210"/>
    </location>
</feature>
<dbReference type="PROSITE" id="PS51257">
    <property type="entry name" value="PROKAR_LIPOPROTEIN"/>
    <property type="match status" value="1"/>
</dbReference>
<sequence>MKLYLKFFSLHLRRQLQHRLSFFFVSFGQACLAATSLFMILFLMPPGVAVMGFERNEVLLAGAIINLAFSLAEGFARGFDTLGTLIQRGDFDRVTVQPISEIAQIFMMTIEFTRVGRFLVAFVTLVLVLTQLPPLPIWYLIFLVLTGAFVYTCLFIIYGSICFYTTENLEFFNILTDGTKEFGKAPFAFYGEAVLKFLTYLLPLALIQYYPLLYLLGKSEQIFYAWVPFFAYLFVLPTRFIWRHARKHYQSTGS</sequence>
<evidence type="ECO:0000313" key="3">
    <source>
        <dbReference type="Proteomes" id="UP001595969"/>
    </source>
</evidence>
<feature type="transmembrane region" description="Helical" evidence="1">
    <location>
        <begin position="222"/>
        <end position="242"/>
    </location>
</feature>
<keyword evidence="1" id="KW-1133">Transmembrane helix</keyword>
<reference evidence="3" key="1">
    <citation type="journal article" date="2019" name="Int. J. Syst. Evol. Microbiol.">
        <title>The Global Catalogue of Microorganisms (GCM) 10K type strain sequencing project: providing services to taxonomists for standard genome sequencing and annotation.</title>
        <authorList>
            <consortium name="The Broad Institute Genomics Platform"/>
            <consortium name="The Broad Institute Genome Sequencing Center for Infectious Disease"/>
            <person name="Wu L."/>
            <person name="Ma J."/>
        </authorList>
    </citation>
    <scope>NUCLEOTIDE SEQUENCE [LARGE SCALE GENOMIC DNA]</scope>
    <source>
        <strain evidence="3">CGMCC 1.19032</strain>
    </source>
</reference>
<dbReference type="PANTHER" id="PTHR36833">
    <property type="entry name" value="SLR0610 PROTEIN-RELATED"/>
    <property type="match status" value="1"/>
</dbReference>
<feature type="transmembrane region" description="Helical" evidence="1">
    <location>
        <begin position="138"/>
        <end position="166"/>
    </location>
</feature>
<organism evidence="2 3">
    <name type="scientific">Enterococcus lemanii</name>
    <dbReference type="NCBI Taxonomy" id="1159752"/>
    <lineage>
        <taxon>Bacteria</taxon>
        <taxon>Bacillati</taxon>
        <taxon>Bacillota</taxon>
        <taxon>Bacilli</taxon>
        <taxon>Lactobacillales</taxon>
        <taxon>Enterococcaceae</taxon>
        <taxon>Enterococcus</taxon>
    </lineage>
</organism>
<gene>
    <name evidence="2" type="ORF">ACFO5I_00995</name>
</gene>